<dbReference type="GO" id="GO:0033314">
    <property type="term" value="P:mitotic DNA replication checkpoint signaling"/>
    <property type="evidence" value="ECO:0007669"/>
    <property type="project" value="TreeGrafter"/>
</dbReference>
<dbReference type="InterPro" id="IPR001357">
    <property type="entry name" value="BRCT_dom"/>
</dbReference>
<dbReference type="PANTHER" id="PTHR13561:SF20">
    <property type="entry name" value="DNA TOPOISOMERASE 2-BINDING PROTEIN 1"/>
    <property type="match status" value="1"/>
</dbReference>
<dbReference type="eggNOG" id="KOG1929">
    <property type="taxonomic scope" value="Eukaryota"/>
</dbReference>
<name>D8TNT1_VOLCA</name>
<dbReference type="InParanoid" id="D8TNT1"/>
<dbReference type="CDD" id="cd17731">
    <property type="entry name" value="BRCT_TopBP1_rpt2_like"/>
    <property type="match status" value="1"/>
</dbReference>
<dbReference type="GO" id="GO:0007095">
    <property type="term" value="P:mitotic G2 DNA damage checkpoint signaling"/>
    <property type="evidence" value="ECO:0007669"/>
    <property type="project" value="TreeGrafter"/>
</dbReference>
<dbReference type="InterPro" id="IPR036420">
    <property type="entry name" value="BRCT_dom_sf"/>
</dbReference>
<reference evidence="3 4" key="1">
    <citation type="journal article" date="2010" name="Science">
        <title>Genomic analysis of organismal complexity in the multicellular green alga Volvox carteri.</title>
        <authorList>
            <person name="Prochnik S.E."/>
            <person name="Umen J."/>
            <person name="Nedelcu A.M."/>
            <person name="Hallmann A."/>
            <person name="Miller S.M."/>
            <person name="Nishii I."/>
            <person name="Ferris P."/>
            <person name="Kuo A."/>
            <person name="Mitros T."/>
            <person name="Fritz-Laylin L.K."/>
            <person name="Hellsten U."/>
            <person name="Chapman J."/>
            <person name="Simakov O."/>
            <person name="Rensing S.A."/>
            <person name="Terry A."/>
            <person name="Pangilinan J."/>
            <person name="Kapitonov V."/>
            <person name="Jurka J."/>
            <person name="Salamov A."/>
            <person name="Shapiro H."/>
            <person name="Schmutz J."/>
            <person name="Grimwood J."/>
            <person name="Lindquist E."/>
            <person name="Lucas S."/>
            <person name="Grigoriev I.V."/>
            <person name="Schmitt R."/>
            <person name="Kirk D."/>
            <person name="Rokhsar D.S."/>
        </authorList>
    </citation>
    <scope>NUCLEOTIDE SEQUENCE [LARGE SCALE GENOMIC DNA]</scope>
    <source>
        <strain evidence="4">f. Nagariensis / Eve</strain>
    </source>
</reference>
<dbReference type="GeneID" id="9621247"/>
<proteinExistence type="predicted"/>
<protein>
    <recommendedName>
        <fullName evidence="2">BRCT domain-containing protein</fullName>
    </recommendedName>
</protein>
<dbReference type="EMBL" id="GL378329">
    <property type="protein sequence ID" value="EFJ50894.1"/>
    <property type="molecule type" value="Genomic_DNA"/>
</dbReference>
<feature type="domain" description="BRCT" evidence="2">
    <location>
        <begin position="9"/>
        <end position="95"/>
    </location>
</feature>
<dbReference type="OrthoDB" id="251770at2759"/>
<feature type="non-terminal residue" evidence="3">
    <location>
        <position position="205"/>
    </location>
</feature>
<accession>D8TNT1</accession>
<dbReference type="KEGG" id="vcn:VOLCADRAFT_116609"/>
<gene>
    <name evidence="3" type="ORF">VOLCADRAFT_116609</name>
</gene>
<dbReference type="SUPFAM" id="SSF52113">
    <property type="entry name" value="BRCT domain"/>
    <property type="match status" value="2"/>
</dbReference>
<dbReference type="Pfam" id="PF12738">
    <property type="entry name" value="PTCB-BRCT"/>
    <property type="match status" value="1"/>
</dbReference>
<dbReference type="PANTHER" id="PTHR13561">
    <property type="entry name" value="DNA REPLICATION REGULATOR DPB11-RELATED"/>
    <property type="match status" value="1"/>
</dbReference>
<dbReference type="RefSeq" id="XP_002947906.1">
    <property type="nucleotide sequence ID" value="XM_002947860.1"/>
</dbReference>
<dbReference type="GO" id="GO:0006270">
    <property type="term" value="P:DNA replication initiation"/>
    <property type="evidence" value="ECO:0007669"/>
    <property type="project" value="TreeGrafter"/>
</dbReference>
<evidence type="ECO:0000256" key="1">
    <source>
        <dbReference type="ARBA" id="ARBA00022737"/>
    </source>
</evidence>
<feature type="domain" description="BRCT" evidence="2">
    <location>
        <begin position="93"/>
        <end position="181"/>
    </location>
</feature>
<dbReference type="Proteomes" id="UP000001058">
    <property type="component" value="Unassembled WGS sequence"/>
</dbReference>
<keyword evidence="4" id="KW-1185">Reference proteome</keyword>
<dbReference type="Gene3D" id="3.40.50.10190">
    <property type="entry name" value="BRCT domain"/>
    <property type="match status" value="2"/>
</dbReference>
<sequence>MGCLHGVGIVFGNTAPHNTQNLTETASALGATILTALEASKATYLVAGNVLRLPDGSDPYITSIQANPKLIVVSTEWLSACQAEEWKVPASSYLLSPFSGIKVSITNFGARERDAVVLQLKQGKANYSPELFRHTTHLVGNRPGGNKYTHAREWGLFIVHHDWVLDCLKVGHRLDERSYNIDTYTPRVTSAAPLASGGDHQRHPS</sequence>
<dbReference type="PROSITE" id="PS50172">
    <property type="entry name" value="BRCT"/>
    <property type="match status" value="2"/>
</dbReference>
<evidence type="ECO:0000313" key="4">
    <source>
        <dbReference type="Proteomes" id="UP000001058"/>
    </source>
</evidence>
<keyword evidence="1" id="KW-0677">Repeat</keyword>
<dbReference type="STRING" id="3068.D8TNT1"/>
<dbReference type="InterPro" id="IPR059215">
    <property type="entry name" value="BRCT2_TopBP1-like"/>
</dbReference>
<evidence type="ECO:0000259" key="2">
    <source>
        <dbReference type="PROSITE" id="PS50172"/>
    </source>
</evidence>
<dbReference type="SMART" id="SM00292">
    <property type="entry name" value="BRCT"/>
    <property type="match status" value="2"/>
</dbReference>
<organism evidence="4">
    <name type="scientific">Volvox carteri f. nagariensis</name>
    <dbReference type="NCBI Taxonomy" id="3068"/>
    <lineage>
        <taxon>Eukaryota</taxon>
        <taxon>Viridiplantae</taxon>
        <taxon>Chlorophyta</taxon>
        <taxon>core chlorophytes</taxon>
        <taxon>Chlorophyceae</taxon>
        <taxon>CS clade</taxon>
        <taxon>Chlamydomonadales</taxon>
        <taxon>Volvocaceae</taxon>
        <taxon>Volvox</taxon>
    </lineage>
</organism>
<dbReference type="AlphaFoldDB" id="D8TNT1"/>
<evidence type="ECO:0000313" key="3">
    <source>
        <dbReference type="EMBL" id="EFJ50894.1"/>
    </source>
</evidence>